<protein>
    <submittedName>
        <fullName evidence="1">Unannotated protein</fullName>
    </submittedName>
</protein>
<dbReference type="AlphaFoldDB" id="A0A6J7VX26"/>
<dbReference type="EMBL" id="CAFBRX010000040">
    <property type="protein sequence ID" value="CAB5118057.1"/>
    <property type="molecule type" value="Genomic_DNA"/>
</dbReference>
<accession>A0A6J7VX26</accession>
<proteinExistence type="predicted"/>
<evidence type="ECO:0000313" key="1">
    <source>
        <dbReference type="EMBL" id="CAB5118057.1"/>
    </source>
</evidence>
<organism evidence="1">
    <name type="scientific">freshwater metagenome</name>
    <dbReference type="NCBI Taxonomy" id="449393"/>
    <lineage>
        <taxon>unclassified sequences</taxon>
        <taxon>metagenomes</taxon>
        <taxon>ecological metagenomes</taxon>
    </lineage>
</organism>
<name>A0A6J7VX26_9ZZZZ</name>
<gene>
    <name evidence="1" type="ORF">UFOPK4422_00545</name>
</gene>
<reference evidence="1" key="1">
    <citation type="submission" date="2020-05" db="EMBL/GenBank/DDBJ databases">
        <authorList>
            <person name="Chiriac C."/>
            <person name="Salcher M."/>
            <person name="Ghai R."/>
            <person name="Kavagutti S V."/>
        </authorList>
    </citation>
    <scope>NUCLEOTIDE SEQUENCE</scope>
</reference>
<sequence>MLNQLPELRELKQIHVPQEYQGQPPQRVKDYLTGFQIAWELALRMQQGHPLEDPRQ</sequence>